<evidence type="ECO:0000313" key="2">
    <source>
        <dbReference type="Proteomes" id="UP000248423"/>
    </source>
</evidence>
<evidence type="ECO:0000313" key="1">
    <source>
        <dbReference type="EMBL" id="PYI06678.1"/>
    </source>
</evidence>
<dbReference type="PANTHER" id="PTHR35896:SF3">
    <property type="entry name" value="MAJOR FACILITATOR SUPERFAMILY TRANSPORTER"/>
    <property type="match status" value="1"/>
</dbReference>
<protein>
    <submittedName>
        <fullName evidence="1">Uncharacterized protein</fullName>
    </submittedName>
</protein>
<dbReference type="VEuPathDB" id="FungiDB:BO78DRAFT_294227"/>
<dbReference type="PANTHER" id="PTHR35896">
    <property type="entry name" value="IG-LIKE DOMAIN-CONTAINING PROTEIN"/>
    <property type="match status" value="1"/>
</dbReference>
<feature type="non-terminal residue" evidence="1">
    <location>
        <position position="121"/>
    </location>
</feature>
<name>A0A319EJB3_ASPSB</name>
<accession>A0A319EJB3</accession>
<dbReference type="AlphaFoldDB" id="A0A319EJB3"/>
<keyword evidence="2" id="KW-1185">Reference proteome</keyword>
<feature type="non-terminal residue" evidence="1">
    <location>
        <position position="1"/>
    </location>
</feature>
<sequence length="121" mass="13850">THPSCWCGTSDQEALAMGCRYDHLAVDWLPPHCIDDELTAEFDLSGPGPDGEWPYFKHHNGTGPVGTAELDGYAEAAVDYYTTRQWHIAHCVFTWRKQFRARFTGKMVEPWNDNEEHIVHC</sequence>
<dbReference type="STRING" id="1448318.A0A319EJB3"/>
<dbReference type="InterPro" id="IPR053008">
    <property type="entry name" value="Phomopsin_biosynth_assoc"/>
</dbReference>
<proteinExistence type="predicted"/>
<gene>
    <name evidence="1" type="ORF">BO78DRAFT_294227</name>
</gene>
<dbReference type="EMBL" id="KZ826347">
    <property type="protein sequence ID" value="PYI06678.1"/>
    <property type="molecule type" value="Genomic_DNA"/>
</dbReference>
<dbReference type="OrthoDB" id="3501153at2759"/>
<dbReference type="Proteomes" id="UP000248423">
    <property type="component" value="Unassembled WGS sequence"/>
</dbReference>
<organism evidence="1 2">
    <name type="scientific">Aspergillus sclerotiicarbonarius (strain CBS 121057 / IBT 28362)</name>
    <dbReference type="NCBI Taxonomy" id="1448318"/>
    <lineage>
        <taxon>Eukaryota</taxon>
        <taxon>Fungi</taxon>
        <taxon>Dikarya</taxon>
        <taxon>Ascomycota</taxon>
        <taxon>Pezizomycotina</taxon>
        <taxon>Eurotiomycetes</taxon>
        <taxon>Eurotiomycetidae</taxon>
        <taxon>Eurotiales</taxon>
        <taxon>Aspergillaceae</taxon>
        <taxon>Aspergillus</taxon>
        <taxon>Aspergillus subgen. Circumdati</taxon>
    </lineage>
</organism>
<reference evidence="1 2" key="1">
    <citation type="submission" date="2018-02" db="EMBL/GenBank/DDBJ databases">
        <title>The genomes of Aspergillus section Nigri reveals drivers in fungal speciation.</title>
        <authorList>
            <consortium name="DOE Joint Genome Institute"/>
            <person name="Vesth T.C."/>
            <person name="Nybo J."/>
            <person name="Theobald S."/>
            <person name="Brandl J."/>
            <person name="Frisvad J.C."/>
            <person name="Nielsen K.F."/>
            <person name="Lyhne E.K."/>
            <person name="Kogle M.E."/>
            <person name="Kuo A."/>
            <person name="Riley R."/>
            <person name="Clum A."/>
            <person name="Nolan M."/>
            <person name="Lipzen A."/>
            <person name="Salamov A."/>
            <person name="Henrissat B."/>
            <person name="Wiebenga A."/>
            <person name="De vries R.P."/>
            <person name="Grigoriev I.V."/>
            <person name="Mortensen U.H."/>
            <person name="Andersen M.R."/>
            <person name="Baker S.E."/>
        </authorList>
    </citation>
    <scope>NUCLEOTIDE SEQUENCE [LARGE SCALE GENOMIC DNA]</scope>
    <source>
        <strain evidence="1 2">CBS 121057</strain>
    </source>
</reference>